<evidence type="ECO:0000256" key="8">
    <source>
        <dbReference type="RuleBase" id="RU003953"/>
    </source>
</evidence>
<feature type="domain" description="tRNA nucleotidyltransferase/poly(A) polymerase RNA and SrmB- binding" evidence="10">
    <location>
        <begin position="189"/>
        <end position="237"/>
    </location>
</feature>
<evidence type="ECO:0000256" key="7">
    <source>
        <dbReference type="ARBA" id="ARBA00022842"/>
    </source>
</evidence>
<keyword evidence="3" id="KW-0819">tRNA processing</keyword>
<dbReference type="GO" id="GO:0008033">
    <property type="term" value="P:tRNA processing"/>
    <property type="evidence" value="ECO:0007669"/>
    <property type="project" value="UniProtKB-KW"/>
</dbReference>
<dbReference type="InterPro" id="IPR002646">
    <property type="entry name" value="PolA_pol_head_dom"/>
</dbReference>
<protein>
    <submittedName>
        <fullName evidence="11">CCA tRNA nucleotidyltransferase</fullName>
    </submittedName>
</protein>
<sequence>MTMSARITDDWLVAPSLQAVFAALETGDDRVRVVGGAVRNTLLGLPVTDIDLSTTAEPSVVMARAKAHGLKPVPTGFDHGTVTIVSDGVPYEVTTLREDVETHGRSATVRFGRNWQHDAERRDFTMNALYADRDGTVFDPVGGLPDLKARHVRFIGDASRRIAEDYLRILRFFRFHAQYGVGELNAEGLRAVTEARAGLSHLSAERIGMELRKLVSAPGAADTVEVMHDAGILQYVLATPAGTKPFRALRALDAVAAESRDPALCLAILSDGGTRELQQLADHLRLSNAERKRMIASLEAGRAIRARLEAGERGVLDELGLAELLYRHGRALAVDGLLYAWAEVDAGPEDAGFLRALERLRVMPLPVLPVSGADLIAAGARPGPDLGRRLKQAESLWLASGFRKDRVALIAESAERTGD</sequence>
<dbReference type="GO" id="GO:0000049">
    <property type="term" value="F:tRNA binding"/>
    <property type="evidence" value="ECO:0007669"/>
    <property type="project" value="TreeGrafter"/>
</dbReference>
<comment type="similarity">
    <text evidence="8">Belongs to the tRNA nucleotidyltransferase/poly(A) polymerase family.</text>
</comment>
<dbReference type="EMBL" id="JACEON010000004">
    <property type="protein sequence ID" value="MBA4611240.1"/>
    <property type="molecule type" value="Genomic_DNA"/>
</dbReference>
<reference evidence="11 12" key="2">
    <citation type="submission" date="2020-08" db="EMBL/GenBank/DDBJ databases">
        <title>Stappia taiwanensis sp. nov., isolated from a coastal thermal spring.</title>
        <authorList>
            <person name="Kampfer P."/>
        </authorList>
    </citation>
    <scope>NUCLEOTIDE SEQUENCE [LARGE SCALE GENOMIC DNA]</scope>
    <source>
        <strain evidence="11 12">DSM 23284</strain>
    </source>
</reference>
<dbReference type="InterPro" id="IPR050264">
    <property type="entry name" value="Bact_CCA-adding_enz_type3_sf"/>
</dbReference>
<reference evidence="11 12" key="1">
    <citation type="submission" date="2020-07" db="EMBL/GenBank/DDBJ databases">
        <authorList>
            <person name="Li M."/>
        </authorList>
    </citation>
    <scope>NUCLEOTIDE SEQUENCE [LARGE SCALE GENOMIC DNA]</scope>
    <source>
        <strain evidence="11 12">DSM 23284</strain>
    </source>
</reference>
<comment type="caution">
    <text evidence="11">The sequence shown here is derived from an EMBL/GenBank/DDBJ whole genome shotgun (WGS) entry which is preliminary data.</text>
</comment>
<dbReference type="SUPFAM" id="SSF81301">
    <property type="entry name" value="Nucleotidyltransferase"/>
    <property type="match status" value="1"/>
</dbReference>
<evidence type="ECO:0000313" key="11">
    <source>
        <dbReference type="EMBL" id="MBA4611240.1"/>
    </source>
</evidence>
<accession>A0A838XWP3</accession>
<evidence type="ECO:0000256" key="1">
    <source>
        <dbReference type="ARBA" id="ARBA00001946"/>
    </source>
</evidence>
<evidence type="ECO:0000256" key="5">
    <source>
        <dbReference type="ARBA" id="ARBA00022723"/>
    </source>
</evidence>
<dbReference type="GO" id="GO:0000166">
    <property type="term" value="F:nucleotide binding"/>
    <property type="evidence" value="ECO:0007669"/>
    <property type="project" value="UniProtKB-KW"/>
</dbReference>
<dbReference type="Gene3D" id="1.10.3090.10">
    <property type="entry name" value="cca-adding enzyme, domain 2"/>
    <property type="match status" value="1"/>
</dbReference>
<dbReference type="SUPFAM" id="SSF81891">
    <property type="entry name" value="Poly A polymerase C-terminal region-like"/>
    <property type="match status" value="1"/>
</dbReference>
<dbReference type="Gene3D" id="3.30.460.10">
    <property type="entry name" value="Beta Polymerase, domain 2"/>
    <property type="match status" value="1"/>
</dbReference>
<gene>
    <name evidence="11" type="ORF">H1W37_06240</name>
</gene>
<evidence type="ECO:0000256" key="6">
    <source>
        <dbReference type="ARBA" id="ARBA00022741"/>
    </source>
</evidence>
<evidence type="ECO:0000259" key="10">
    <source>
        <dbReference type="Pfam" id="PF12627"/>
    </source>
</evidence>
<comment type="cofactor">
    <cofactor evidence="1">
        <name>Mg(2+)</name>
        <dbReference type="ChEBI" id="CHEBI:18420"/>
    </cofactor>
</comment>
<dbReference type="PANTHER" id="PTHR46173:SF1">
    <property type="entry name" value="CCA TRNA NUCLEOTIDYLTRANSFERASE 1, MITOCHONDRIAL"/>
    <property type="match status" value="1"/>
</dbReference>
<dbReference type="Pfam" id="PF12627">
    <property type="entry name" value="PolyA_pol_RNAbd"/>
    <property type="match status" value="1"/>
</dbReference>
<evidence type="ECO:0000313" key="12">
    <source>
        <dbReference type="Proteomes" id="UP000559404"/>
    </source>
</evidence>
<dbReference type="InterPro" id="IPR043519">
    <property type="entry name" value="NT_sf"/>
</dbReference>
<evidence type="ECO:0000256" key="4">
    <source>
        <dbReference type="ARBA" id="ARBA00022695"/>
    </source>
</evidence>
<feature type="domain" description="Poly A polymerase head" evidence="9">
    <location>
        <begin position="32"/>
        <end position="153"/>
    </location>
</feature>
<proteinExistence type="inferred from homology"/>
<organism evidence="11 12">
    <name type="scientific">Stappia taiwanensis</name>
    <dbReference type="NCBI Taxonomy" id="992267"/>
    <lineage>
        <taxon>Bacteria</taxon>
        <taxon>Pseudomonadati</taxon>
        <taxon>Pseudomonadota</taxon>
        <taxon>Alphaproteobacteria</taxon>
        <taxon>Hyphomicrobiales</taxon>
        <taxon>Stappiaceae</taxon>
        <taxon>Stappia</taxon>
    </lineage>
</organism>
<dbReference type="CDD" id="cd05398">
    <property type="entry name" value="NT_ClassII-CCAase"/>
    <property type="match status" value="1"/>
</dbReference>
<evidence type="ECO:0000256" key="3">
    <source>
        <dbReference type="ARBA" id="ARBA00022694"/>
    </source>
</evidence>
<keyword evidence="7" id="KW-0460">Magnesium</keyword>
<dbReference type="PANTHER" id="PTHR46173">
    <property type="entry name" value="CCA TRNA NUCLEOTIDYLTRANSFERASE 1, MITOCHONDRIAL"/>
    <property type="match status" value="1"/>
</dbReference>
<dbReference type="InterPro" id="IPR032828">
    <property type="entry name" value="PolyA_RNA-bd"/>
</dbReference>
<dbReference type="Pfam" id="PF01743">
    <property type="entry name" value="PolyA_pol"/>
    <property type="match status" value="1"/>
</dbReference>
<keyword evidence="6" id="KW-0547">Nucleotide-binding</keyword>
<keyword evidence="5" id="KW-0479">Metal-binding</keyword>
<keyword evidence="4" id="KW-0548">Nucleotidyltransferase</keyword>
<dbReference type="GO" id="GO:0046872">
    <property type="term" value="F:metal ion binding"/>
    <property type="evidence" value="ECO:0007669"/>
    <property type="project" value="UniProtKB-KW"/>
</dbReference>
<keyword evidence="8" id="KW-0694">RNA-binding</keyword>
<keyword evidence="2 8" id="KW-0808">Transferase</keyword>
<evidence type="ECO:0000256" key="2">
    <source>
        <dbReference type="ARBA" id="ARBA00022679"/>
    </source>
</evidence>
<dbReference type="Proteomes" id="UP000559404">
    <property type="component" value="Unassembled WGS sequence"/>
</dbReference>
<keyword evidence="12" id="KW-1185">Reference proteome</keyword>
<dbReference type="AlphaFoldDB" id="A0A838XWP3"/>
<name>A0A838XWP3_9HYPH</name>
<evidence type="ECO:0000259" key="9">
    <source>
        <dbReference type="Pfam" id="PF01743"/>
    </source>
</evidence>
<dbReference type="GO" id="GO:0016779">
    <property type="term" value="F:nucleotidyltransferase activity"/>
    <property type="evidence" value="ECO:0007669"/>
    <property type="project" value="UniProtKB-KW"/>
</dbReference>